<evidence type="ECO:0000313" key="1">
    <source>
        <dbReference type="EMBL" id="KAK3758842.1"/>
    </source>
</evidence>
<dbReference type="AlphaFoldDB" id="A0AAE0YXF7"/>
<accession>A0AAE0YXF7</accession>
<comment type="caution">
    <text evidence="1">The sequence shown here is derived from an EMBL/GenBank/DDBJ whole genome shotgun (WGS) entry which is preliminary data.</text>
</comment>
<evidence type="ECO:0000313" key="2">
    <source>
        <dbReference type="Proteomes" id="UP001283361"/>
    </source>
</evidence>
<name>A0AAE0YXF7_9GAST</name>
<proteinExistence type="predicted"/>
<keyword evidence="2" id="KW-1185">Reference proteome</keyword>
<gene>
    <name evidence="1" type="ORF">RRG08_052854</name>
</gene>
<sequence length="111" mass="12730">MSLNLKTSATTLTLFLAKCPVASRPFREVIFTKESIGVMKFRESWHGPFADCVVTKRVKKPPQPNTLQNLYAGRLPISDEKYKDSQVWKRFCTEPAQNFLEQSSAWSQRCS</sequence>
<reference evidence="1" key="1">
    <citation type="journal article" date="2023" name="G3 (Bethesda)">
        <title>A reference genome for the long-term kleptoplast-retaining sea slug Elysia crispata morphotype clarki.</title>
        <authorList>
            <person name="Eastman K.E."/>
            <person name="Pendleton A.L."/>
            <person name="Shaikh M.A."/>
            <person name="Suttiyut T."/>
            <person name="Ogas R."/>
            <person name="Tomko P."/>
            <person name="Gavelis G."/>
            <person name="Widhalm J.R."/>
            <person name="Wisecaver J.H."/>
        </authorList>
    </citation>
    <scope>NUCLEOTIDE SEQUENCE</scope>
    <source>
        <strain evidence="1">ECLA1</strain>
    </source>
</reference>
<organism evidence="1 2">
    <name type="scientific">Elysia crispata</name>
    <name type="common">lettuce slug</name>
    <dbReference type="NCBI Taxonomy" id="231223"/>
    <lineage>
        <taxon>Eukaryota</taxon>
        <taxon>Metazoa</taxon>
        <taxon>Spiralia</taxon>
        <taxon>Lophotrochozoa</taxon>
        <taxon>Mollusca</taxon>
        <taxon>Gastropoda</taxon>
        <taxon>Heterobranchia</taxon>
        <taxon>Euthyneura</taxon>
        <taxon>Panpulmonata</taxon>
        <taxon>Sacoglossa</taxon>
        <taxon>Placobranchoidea</taxon>
        <taxon>Plakobranchidae</taxon>
        <taxon>Elysia</taxon>
    </lineage>
</organism>
<dbReference type="EMBL" id="JAWDGP010005200">
    <property type="protein sequence ID" value="KAK3758842.1"/>
    <property type="molecule type" value="Genomic_DNA"/>
</dbReference>
<dbReference type="Proteomes" id="UP001283361">
    <property type="component" value="Unassembled WGS sequence"/>
</dbReference>
<protein>
    <submittedName>
        <fullName evidence="1">Uncharacterized protein</fullName>
    </submittedName>
</protein>